<dbReference type="GO" id="GO:0006406">
    <property type="term" value="P:mRNA export from nucleus"/>
    <property type="evidence" value="ECO:0007669"/>
    <property type="project" value="TreeGrafter"/>
</dbReference>
<dbReference type="PROSITE" id="PS50052">
    <property type="entry name" value="GUANYLATE_KINASE_2"/>
    <property type="match status" value="1"/>
</dbReference>
<dbReference type="PANTHER" id="PTHR13265:SF0">
    <property type="entry name" value="HPR1"/>
    <property type="match status" value="1"/>
</dbReference>
<evidence type="ECO:0000313" key="3">
    <source>
        <dbReference type="EMBL" id="KHO00831.1"/>
    </source>
</evidence>
<dbReference type="Pfam" id="PF00625">
    <property type="entry name" value="Guanylate_kin"/>
    <property type="match status" value="1"/>
</dbReference>
<name>A0A0B2X6C2_METAS</name>
<dbReference type="InterPro" id="IPR027417">
    <property type="entry name" value="P-loop_NTPase"/>
</dbReference>
<accession>A0A0B2X6C2</accession>
<dbReference type="InterPro" id="IPR021861">
    <property type="entry name" value="THO_THOC1"/>
</dbReference>
<dbReference type="PANTHER" id="PTHR13265">
    <property type="entry name" value="THO COMPLEX SUBUNIT 1"/>
    <property type="match status" value="1"/>
</dbReference>
<feature type="region of interest" description="Disordered" evidence="1">
    <location>
        <begin position="780"/>
        <end position="838"/>
    </location>
</feature>
<dbReference type="SMART" id="SM00072">
    <property type="entry name" value="GuKc"/>
    <property type="match status" value="1"/>
</dbReference>
<protein>
    <submittedName>
        <fullName evidence="3">Nuclear matrix protein</fullName>
    </submittedName>
</protein>
<organism evidence="3 4">
    <name type="scientific">Metarhizium album (strain ARSEF 1941)</name>
    <dbReference type="NCBI Taxonomy" id="1081103"/>
    <lineage>
        <taxon>Eukaryota</taxon>
        <taxon>Fungi</taxon>
        <taxon>Dikarya</taxon>
        <taxon>Ascomycota</taxon>
        <taxon>Pezizomycotina</taxon>
        <taxon>Sordariomycetes</taxon>
        <taxon>Hypocreomycetidae</taxon>
        <taxon>Hypocreales</taxon>
        <taxon>Clavicipitaceae</taxon>
        <taxon>Metarhizium</taxon>
    </lineage>
</organism>
<dbReference type="AlphaFoldDB" id="A0A0B2X6C2"/>
<dbReference type="Proteomes" id="UP000030816">
    <property type="component" value="Unassembled WGS sequence"/>
</dbReference>
<feature type="domain" description="Guanylate kinase-like" evidence="2">
    <location>
        <begin position="600"/>
        <end position="775"/>
    </location>
</feature>
<evidence type="ECO:0000259" key="2">
    <source>
        <dbReference type="PROSITE" id="PS50052"/>
    </source>
</evidence>
<dbReference type="EMBL" id="AZHE01000002">
    <property type="protein sequence ID" value="KHO00831.1"/>
    <property type="molecule type" value="Genomic_DNA"/>
</dbReference>
<reference evidence="3 4" key="1">
    <citation type="journal article" date="2014" name="Proc. Natl. Acad. Sci. U.S.A.">
        <title>Trajectory and genomic determinants of fungal-pathogen speciation and host adaptation.</title>
        <authorList>
            <person name="Hu X."/>
            <person name="Xiao G."/>
            <person name="Zheng P."/>
            <person name="Shang Y."/>
            <person name="Su Y."/>
            <person name="Zhang X."/>
            <person name="Liu X."/>
            <person name="Zhan S."/>
            <person name="St Leger R.J."/>
            <person name="Wang C."/>
        </authorList>
    </citation>
    <scope>NUCLEOTIDE SEQUENCE [LARGE SCALE GENOMIC DNA]</scope>
    <source>
        <strain evidence="3 4">ARSEF 1941</strain>
    </source>
</reference>
<proteinExistence type="predicted"/>
<dbReference type="STRING" id="1081103.A0A0B2X6C2"/>
<dbReference type="InterPro" id="IPR008145">
    <property type="entry name" value="GK/Ca_channel_bsu"/>
</dbReference>
<dbReference type="InterPro" id="IPR008144">
    <property type="entry name" value="Guanylate_kin-like_dom"/>
</dbReference>
<gene>
    <name evidence="3" type="ORF">MAM_01609</name>
</gene>
<dbReference type="RefSeq" id="XP_040681896.1">
    <property type="nucleotide sequence ID" value="XM_040820408.1"/>
</dbReference>
<comment type="caution">
    <text evidence="3">The sequence shown here is derived from an EMBL/GenBank/DDBJ whole genome shotgun (WGS) entry which is preliminary data.</text>
</comment>
<evidence type="ECO:0000313" key="4">
    <source>
        <dbReference type="Proteomes" id="UP000030816"/>
    </source>
</evidence>
<feature type="region of interest" description="Disordered" evidence="1">
    <location>
        <begin position="303"/>
        <end position="330"/>
    </location>
</feature>
<sequence>MPALDAQNPGVSAVAKFGSLLDQLLAEAAVVKSAATIEPTLNKSDFKDISGRVWACVSSDSAPGNDEQVSGLQTHEKAKQSAVIEAASRDLFSRLIAATSIESPDFVKIWNLLDILSILSDDGQCDPALLFWLVEELLDSQTISGCRIVFDYLESRRERIMSKHFKQKNLVVLRSCNELLRRLSRAEDTAFCGRVFIFLFQSFPLGDRSSVNLRGEYHVENVTAFEEPTEEDEQQQQALKMEVDASKRSQKLYDSNRLYTLFWSLQESFSQPLKLFDATHFNKFKSSLEITIQAFQAIHQAEGPSKALENSRRNLKRKREDGGPEDASEAFNPKYLTSKDLFELEISDLSFRRHVLVQALIITDFLLSLSTETKEKFASLDNTSPNKSVLYNDQLSEENTKWATEMKSTISDYLKRGIDGPYFYRMVETVLARDKNWVFWKMASCSSIQCEPVSPELFVQARSVAQKIATSKRLRPTPMGSVSLDFLREIDDESSLNQLKTPGRYRLPELESFQRKIADDDFEIEMPTNDQTKAAAIAGKASKSWRALRIAARSKLASFDKIDDSKKVDVVFKELQDEDQDVDVDDDEQAATEDDVPEDRSPVIISGPKGVGKSALVKKLLEQHKGVFAAVVRHTIREPAEGEIRGKSFHFVTAQEFNQLRDGDRFIEYGTRDGIEYGTSSKVVDAVAESGKVAAAQFAKDLGFAARYVLIKPPATEAYQARLSSAGYDDPVIEGILSRLPDELDDSKISALFDVTLANEEGLEDVAKSLGQYIFSKRNQADGDESKRGAGEYSSGGQDSQGDEAASTTVAATSAGTEADAAEDESMVDVPANKTGRK</sequence>
<dbReference type="SUPFAM" id="SSF52540">
    <property type="entry name" value="P-loop containing nucleoside triphosphate hydrolases"/>
    <property type="match status" value="1"/>
</dbReference>
<dbReference type="Pfam" id="PF11957">
    <property type="entry name" value="efThoc1"/>
    <property type="match status" value="1"/>
</dbReference>
<dbReference type="GeneID" id="63736064"/>
<feature type="region of interest" description="Disordered" evidence="1">
    <location>
        <begin position="579"/>
        <end position="601"/>
    </location>
</feature>
<feature type="compositionally biased region" description="Low complexity" evidence="1">
    <location>
        <begin position="804"/>
        <end position="819"/>
    </location>
</feature>
<dbReference type="Gene3D" id="3.40.50.300">
    <property type="entry name" value="P-loop containing nucleotide triphosphate hydrolases"/>
    <property type="match status" value="1"/>
</dbReference>
<dbReference type="GO" id="GO:0000445">
    <property type="term" value="C:THO complex part of transcription export complex"/>
    <property type="evidence" value="ECO:0007669"/>
    <property type="project" value="TreeGrafter"/>
</dbReference>
<keyword evidence="4" id="KW-1185">Reference proteome</keyword>
<feature type="compositionally biased region" description="Basic and acidic residues" evidence="1">
    <location>
        <begin position="780"/>
        <end position="790"/>
    </location>
</feature>
<evidence type="ECO:0000256" key="1">
    <source>
        <dbReference type="SAM" id="MobiDB-lite"/>
    </source>
</evidence>
<dbReference type="OrthoDB" id="10257415at2759"/>
<dbReference type="CDD" id="cd00071">
    <property type="entry name" value="GMPK"/>
    <property type="match status" value="1"/>
</dbReference>
<feature type="compositionally biased region" description="Acidic residues" evidence="1">
    <location>
        <begin position="579"/>
        <end position="597"/>
    </location>
</feature>
<dbReference type="HOGENOM" id="CLU_017925_0_0_1"/>